<accession>A0ACA9M1A0</accession>
<evidence type="ECO:0000313" key="1">
    <source>
        <dbReference type="EMBL" id="CAG8559709.1"/>
    </source>
</evidence>
<organism evidence="1 2">
    <name type="scientific">Dentiscutata heterogama</name>
    <dbReference type="NCBI Taxonomy" id="1316150"/>
    <lineage>
        <taxon>Eukaryota</taxon>
        <taxon>Fungi</taxon>
        <taxon>Fungi incertae sedis</taxon>
        <taxon>Mucoromycota</taxon>
        <taxon>Glomeromycotina</taxon>
        <taxon>Glomeromycetes</taxon>
        <taxon>Diversisporales</taxon>
        <taxon>Gigasporaceae</taxon>
        <taxon>Dentiscutata</taxon>
    </lineage>
</organism>
<sequence length="66" mass="7533">NKKEKFKSRSKSIRISDSVPSSNSILVDTDDSTKKITSKDLDVLYEKEARRDEKNITNMTRLLAST</sequence>
<comment type="caution">
    <text evidence="1">The sequence shown here is derived from an EMBL/GenBank/DDBJ whole genome shotgun (WGS) entry which is preliminary data.</text>
</comment>
<dbReference type="Proteomes" id="UP000789702">
    <property type="component" value="Unassembled WGS sequence"/>
</dbReference>
<feature type="non-terminal residue" evidence="1">
    <location>
        <position position="1"/>
    </location>
</feature>
<proteinExistence type="predicted"/>
<gene>
    <name evidence="1" type="ORF">DHETER_LOCUS5591</name>
</gene>
<keyword evidence="2" id="KW-1185">Reference proteome</keyword>
<evidence type="ECO:0000313" key="2">
    <source>
        <dbReference type="Proteomes" id="UP000789702"/>
    </source>
</evidence>
<protein>
    <submittedName>
        <fullName evidence="1">15111_t:CDS:1</fullName>
    </submittedName>
</protein>
<dbReference type="EMBL" id="CAJVPU010006332">
    <property type="protein sequence ID" value="CAG8559709.1"/>
    <property type="molecule type" value="Genomic_DNA"/>
</dbReference>
<name>A0ACA9M1A0_9GLOM</name>
<reference evidence="1" key="1">
    <citation type="submission" date="2021-06" db="EMBL/GenBank/DDBJ databases">
        <authorList>
            <person name="Kallberg Y."/>
            <person name="Tangrot J."/>
            <person name="Rosling A."/>
        </authorList>
    </citation>
    <scope>NUCLEOTIDE SEQUENCE</scope>
    <source>
        <strain evidence="1">IL203A</strain>
    </source>
</reference>